<organism evidence="1 3">
    <name type="scientific">Mesotoga infera</name>
    <dbReference type="NCBI Taxonomy" id="1236046"/>
    <lineage>
        <taxon>Bacteria</taxon>
        <taxon>Thermotogati</taxon>
        <taxon>Thermotogota</taxon>
        <taxon>Thermotogae</taxon>
        <taxon>Kosmotogales</taxon>
        <taxon>Kosmotogaceae</taxon>
        <taxon>Mesotoga</taxon>
    </lineage>
</organism>
<dbReference type="Proteomes" id="UP000054260">
    <property type="component" value="Unassembled WGS sequence"/>
</dbReference>
<reference evidence="3 4" key="2">
    <citation type="journal article" date="2015" name="MBio">
        <title>Genome-Resolved Metagenomic Analysis Reveals Roles for Candidate Phyla and Other Microbial Community Members in Biogeochemical Transformations in Oil Reservoirs.</title>
        <authorList>
            <person name="Hu P."/>
            <person name="Tom L."/>
            <person name="Singh A."/>
            <person name="Thomas B.C."/>
            <person name="Baker B.J."/>
            <person name="Piceno Y.M."/>
            <person name="Andersen G.L."/>
            <person name="Banfield J.F."/>
        </authorList>
    </citation>
    <scope>NUCLEOTIDE SEQUENCE [LARGE SCALE GENOMIC DNA]</scope>
</reference>
<reference evidence="1" key="1">
    <citation type="journal article" date="2015" name="MBio">
        <title>Genome-resolved metagenomic analysis reveals roles for candidate phyla and other microbial community members in biogeochemical transformations in oil reservoirs.</title>
        <authorList>
            <person name="Hu P."/>
            <person name="Tom L."/>
            <person name="Singh A."/>
            <person name="Thomas B.C."/>
            <person name="Baker B.J."/>
            <person name="Piceno Y.M."/>
            <person name="Andersen G.L."/>
            <person name="Banfield J.F."/>
        </authorList>
    </citation>
    <scope>NUCLEOTIDE SEQUENCE [LARGE SCALE GENOMIC DNA]</scope>
    <source>
        <strain evidence="1">46_47</strain>
        <strain evidence="2">46_70</strain>
    </source>
</reference>
<evidence type="ECO:0000313" key="1">
    <source>
        <dbReference type="EMBL" id="KUK67651.1"/>
    </source>
</evidence>
<comment type="caution">
    <text evidence="1">The sequence shown here is derived from an EMBL/GenBank/DDBJ whole genome shotgun (WGS) entry which is preliminary data.</text>
</comment>
<dbReference type="AlphaFoldDB" id="A0A101GZQ6"/>
<dbReference type="PATRIC" id="fig|1236046.5.peg.1219"/>
<sequence>MPYPNSIIGVGIMRLTVVLLLLCLLSVSFANDQEQTKQTRVELPGCYIIRCYGSCFRGDKGYDCVLTGRAANFDGNGNPLAVTLHLYLECYVVYFLVQSCCSSGDFSGIGEVEGSVGCFINTGPYEGSCFTYESSCACSDS</sequence>
<evidence type="ECO:0000313" key="4">
    <source>
        <dbReference type="Proteomes" id="UP000055014"/>
    </source>
</evidence>
<gene>
    <name evidence="1" type="ORF">XD86_0677</name>
    <name evidence="2" type="ORF">XE02_1297</name>
</gene>
<accession>A0A101GZQ6</accession>
<dbReference type="EMBL" id="LGGH01000084">
    <property type="protein sequence ID" value="KUK67651.1"/>
    <property type="molecule type" value="Genomic_DNA"/>
</dbReference>
<dbReference type="EMBL" id="LGGW01000145">
    <property type="protein sequence ID" value="KUK87721.1"/>
    <property type="molecule type" value="Genomic_DNA"/>
</dbReference>
<name>A0A101GZQ6_9BACT</name>
<protein>
    <submittedName>
        <fullName evidence="1">Uncharacterized protein</fullName>
    </submittedName>
</protein>
<proteinExistence type="predicted"/>
<evidence type="ECO:0000313" key="2">
    <source>
        <dbReference type="EMBL" id="KUK87721.1"/>
    </source>
</evidence>
<dbReference type="Proteomes" id="UP000055014">
    <property type="component" value="Unassembled WGS sequence"/>
</dbReference>
<evidence type="ECO:0000313" key="3">
    <source>
        <dbReference type="Proteomes" id="UP000054260"/>
    </source>
</evidence>